<name>A0A511N684_DEIC1</name>
<dbReference type="EMBL" id="BJXB01000017">
    <property type="protein sequence ID" value="GEM47968.1"/>
    <property type="molecule type" value="Genomic_DNA"/>
</dbReference>
<protein>
    <recommendedName>
        <fullName evidence="4">EF-hand domain-containing protein</fullName>
    </recommendedName>
</protein>
<keyword evidence="3" id="KW-1185">Reference proteome</keyword>
<feature type="chain" id="PRO_5021783094" description="EF-hand domain-containing protein" evidence="1">
    <location>
        <begin position="18"/>
        <end position="150"/>
    </location>
</feature>
<organism evidence="2 3">
    <name type="scientific">Deinococcus cellulosilyticus (strain DSM 18568 / NBRC 106333 / KACC 11606 / 5516J-15)</name>
    <dbReference type="NCBI Taxonomy" id="1223518"/>
    <lineage>
        <taxon>Bacteria</taxon>
        <taxon>Thermotogati</taxon>
        <taxon>Deinococcota</taxon>
        <taxon>Deinococci</taxon>
        <taxon>Deinococcales</taxon>
        <taxon>Deinococcaceae</taxon>
        <taxon>Deinococcus</taxon>
    </lineage>
</organism>
<feature type="signal peptide" evidence="1">
    <location>
        <begin position="1"/>
        <end position="17"/>
    </location>
</feature>
<keyword evidence="1" id="KW-0732">Signal</keyword>
<dbReference type="RefSeq" id="WP_146886664.1">
    <property type="nucleotide sequence ID" value="NZ_BJXB01000017.1"/>
</dbReference>
<dbReference type="Proteomes" id="UP000321306">
    <property type="component" value="Unassembled WGS sequence"/>
</dbReference>
<reference evidence="2 3" key="1">
    <citation type="submission" date="2019-07" db="EMBL/GenBank/DDBJ databases">
        <title>Whole genome shotgun sequence of Deinococcus cellulosilyticus NBRC 106333.</title>
        <authorList>
            <person name="Hosoyama A."/>
            <person name="Uohara A."/>
            <person name="Ohji S."/>
            <person name="Ichikawa N."/>
        </authorList>
    </citation>
    <scope>NUCLEOTIDE SEQUENCE [LARGE SCALE GENOMIC DNA]</scope>
    <source>
        <strain evidence="2 3">NBRC 106333</strain>
    </source>
</reference>
<evidence type="ECO:0000313" key="3">
    <source>
        <dbReference type="Proteomes" id="UP000321306"/>
    </source>
</evidence>
<gene>
    <name evidence="2" type="ORF">DC3_36030</name>
</gene>
<dbReference type="AlphaFoldDB" id="A0A511N684"/>
<proteinExistence type="predicted"/>
<evidence type="ECO:0000313" key="2">
    <source>
        <dbReference type="EMBL" id="GEM47968.1"/>
    </source>
</evidence>
<sequence>MKSLLLMTLLMASSALAQEKYNLIQATDKTSAMPGEVITYLQDFTVSENITGISLQLGIPENTDLVQLTVVSPNARVLISIDKQNWLPLSRIGDGNILITADEFQKAFGQAAGTFFVAADTNRDGVLDGLDTFTPEDQLAVIYKVKLRQP</sequence>
<evidence type="ECO:0000256" key="1">
    <source>
        <dbReference type="SAM" id="SignalP"/>
    </source>
</evidence>
<evidence type="ECO:0008006" key="4">
    <source>
        <dbReference type="Google" id="ProtNLM"/>
    </source>
</evidence>
<accession>A0A511N684</accession>
<comment type="caution">
    <text evidence="2">The sequence shown here is derived from an EMBL/GenBank/DDBJ whole genome shotgun (WGS) entry which is preliminary data.</text>
</comment>
<dbReference type="OrthoDB" id="9833367at2"/>